<name>A0AAW0A840_9AGAR</name>
<reference evidence="2 3" key="1">
    <citation type="journal article" date="2024" name="J Genomics">
        <title>Draft genome sequencing and assembly of Favolaschia claudopus CIRM-BRFM 2984 isolated from oak limbs.</title>
        <authorList>
            <person name="Navarro D."/>
            <person name="Drula E."/>
            <person name="Chaduli D."/>
            <person name="Cazenave R."/>
            <person name="Ahrendt S."/>
            <person name="Wang J."/>
            <person name="Lipzen A."/>
            <person name="Daum C."/>
            <person name="Barry K."/>
            <person name="Grigoriev I.V."/>
            <person name="Favel A."/>
            <person name="Rosso M.N."/>
            <person name="Martin F."/>
        </authorList>
    </citation>
    <scope>NUCLEOTIDE SEQUENCE [LARGE SCALE GENOMIC DNA]</scope>
    <source>
        <strain evidence="2 3">CIRM-BRFM 2984</strain>
    </source>
</reference>
<dbReference type="EMBL" id="JAWWNJ010000080">
    <property type="protein sequence ID" value="KAK7002112.1"/>
    <property type="molecule type" value="Genomic_DNA"/>
</dbReference>
<keyword evidence="3" id="KW-1185">Reference proteome</keyword>
<protein>
    <submittedName>
        <fullName evidence="2">Uncharacterized protein</fullName>
    </submittedName>
</protein>
<proteinExistence type="predicted"/>
<evidence type="ECO:0000313" key="3">
    <source>
        <dbReference type="Proteomes" id="UP001362999"/>
    </source>
</evidence>
<comment type="caution">
    <text evidence="2">The sequence shown here is derived from an EMBL/GenBank/DDBJ whole genome shotgun (WGS) entry which is preliminary data.</text>
</comment>
<feature type="region of interest" description="Disordered" evidence="1">
    <location>
        <begin position="48"/>
        <end position="73"/>
    </location>
</feature>
<dbReference type="Proteomes" id="UP001362999">
    <property type="component" value="Unassembled WGS sequence"/>
</dbReference>
<sequence length="73" mass="8095">LNMSRQLATFARKMGDYERLVMAIAENDVPRVNALLSTALASTAIAHEPKKSPSSFCHTASDHGRRRRHGAYL</sequence>
<accession>A0AAW0A840</accession>
<feature type="compositionally biased region" description="Basic residues" evidence="1">
    <location>
        <begin position="64"/>
        <end position="73"/>
    </location>
</feature>
<dbReference type="AlphaFoldDB" id="A0AAW0A840"/>
<gene>
    <name evidence="2" type="ORF">R3P38DRAFT_2557530</name>
</gene>
<evidence type="ECO:0000256" key="1">
    <source>
        <dbReference type="SAM" id="MobiDB-lite"/>
    </source>
</evidence>
<organism evidence="2 3">
    <name type="scientific">Favolaschia claudopus</name>
    <dbReference type="NCBI Taxonomy" id="2862362"/>
    <lineage>
        <taxon>Eukaryota</taxon>
        <taxon>Fungi</taxon>
        <taxon>Dikarya</taxon>
        <taxon>Basidiomycota</taxon>
        <taxon>Agaricomycotina</taxon>
        <taxon>Agaricomycetes</taxon>
        <taxon>Agaricomycetidae</taxon>
        <taxon>Agaricales</taxon>
        <taxon>Marasmiineae</taxon>
        <taxon>Mycenaceae</taxon>
        <taxon>Favolaschia</taxon>
    </lineage>
</organism>
<feature type="non-terminal residue" evidence="2">
    <location>
        <position position="1"/>
    </location>
</feature>
<evidence type="ECO:0000313" key="2">
    <source>
        <dbReference type="EMBL" id="KAK7002112.1"/>
    </source>
</evidence>